<dbReference type="InterPro" id="IPR027385">
    <property type="entry name" value="Beta-barrel_OMP"/>
</dbReference>
<dbReference type="EMBL" id="JAYGJQ010000001">
    <property type="protein sequence ID" value="MEA9355078.1"/>
    <property type="molecule type" value="Genomic_DNA"/>
</dbReference>
<feature type="signal peptide" evidence="2">
    <location>
        <begin position="1"/>
        <end position="17"/>
    </location>
</feature>
<reference evidence="4 5" key="1">
    <citation type="submission" date="2023-11" db="EMBL/GenBank/DDBJ databases">
        <title>A Novel Polar Bacteriovorax (B. antarcticus) Isolated from the Biocrust in Antarctica.</title>
        <authorList>
            <person name="Mun W."/>
            <person name="Choi S.Y."/>
            <person name="Mitchell R.J."/>
        </authorList>
    </citation>
    <scope>NUCLEOTIDE SEQUENCE [LARGE SCALE GENOMIC DNA]</scope>
    <source>
        <strain evidence="4 5">PP10</strain>
    </source>
</reference>
<dbReference type="Proteomes" id="UP001302274">
    <property type="component" value="Unassembled WGS sequence"/>
</dbReference>
<evidence type="ECO:0000256" key="2">
    <source>
        <dbReference type="SAM" id="SignalP"/>
    </source>
</evidence>
<gene>
    <name evidence="4" type="ORF">SHI21_02645</name>
</gene>
<organism evidence="4 5">
    <name type="scientific">Bacteriovorax antarcticus</name>
    <dbReference type="NCBI Taxonomy" id="3088717"/>
    <lineage>
        <taxon>Bacteria</taxon>
        <taxon>Pseudomonadati</taxon>
        <taxon>Bdellovibrionota</taxon>
        <taxon>Bacteriovoracia</taxon>
        <taxon>Bacteriovoracales</taxon>
        <taxon>Bacteriovoracaceae</taxon>
        <taxon>Bacteriovorax</taxon>
    </lineage>
</organism>
<dbReference type="SUPFAM" id="SSF56925">
    <property type="entry name" value="OMPA-like"/>
    <property type="match status" value="1"/>
</dbReference>
<dbReference type="InterPro" id="IPR011250">
    <property type="entry name" value="OMP/PagP_B-barrel"/>
</dbReference>
<feature type="chain" id="PRO_5047259540" evidence="2">
    <location>
        <begin position="18"/>
        <end position="185"/>
    </location>
</feature>
<evidence type="ECO:0000259" key="3">
    <source>
        <dbReference type="Pfam" id="PF13505"/>
    </source>
</evidence>
<evidence type="ECO:0000313" key="4">
    <source>
        <dbReference type="EMBL" id="MEA9355078.1"/>
    </source>
</evidence>
<name>A0ABU5VPU9_9BACT</name>
<dbReference type="Gene3D" id="2.40.160.20">
    <property type="match status" value="1"/>
</dbReference>
<evidence type="ECO:0000313" key="5">
    <source>
        <dbReference type="Proteomes" id="UP001302274"/>
    </source>
</evidence>
<keyword evidence="1 2" id="KW-0732">Signal</keyword>
<accession>A0ABU5VPU9</accession>
<keyword evidence="5" id="KW-1185">Reference proteome</keyword>
<dbReference type="Pfam" id="PF13505">
    <property type="entry name" value="OMP_b-brl"/>
    <property type="match status" value="1"/>
</dbReference>
<dbReference type="RefSeq" id="WP_323574567.1">
    <property type="nucleotide sequence ID" value="NZ_JAYGJQ010000001.1"/>
</dbReference>
<comment type="caution">
    <text evidence="4">The sequence shown here is derived from an EMBL/GenBank/DDBJ whole genome shotgun (WGS) entry which is preliminary data.</text>
</comment>
<feature type="domain" description="Outer membrane protein beta-barrel" evidence="3">
    <location>
        <begin position="5"/>
        <end position="180"/>
    </location>
</feature>
<protein>
    <submittedName>
        <fullName evidence="4">Outer membrane beta-barrel protein</fullName>
    </submittedName>
</protein>
<proteinExistence type="predicted"/>
<evidence type="ECO:0000256" key="1">
    <source>
        <dbReference type="ARBA" id="ARBA00022729"/>
    </source>
</evidence>
<sequence>MKKLLLISAILPMSVFAVDTKDRLSITPIIGLERVQKFQPTTSMKTRAIYGVTVIYKFPISALETEYTHAQDTSSDSVNNTEYKDSEDKLRLGLRGSFTMTNFMSSYLRGGAQYRKNKTTKTVNATTTTEDTQSKVQPYVGTGVSLSLGRFLSVSANILVTYTPTDDPNLKDYELQPSLGLNLKF</sequence>